<evidence type="ECO:0000259" key="9">
    <source>
        <dbReference type="Pfam" id="PF01699"/>
    </source>
</evidence>
<organism evidence="10 11">
    <name type="scientific">Trichoderma simmonsii</name>
    <dbReference type="NCBI Taxonomy" id="1491479"/>
    <lineage>
        <taxon>Eukaryota</taxon>
        <taxon>Fungi</taxon>
        <taxon>Dikarya</taxon>
        <taxon>Ascomycota</taxon>
        <taxon>Pezizomycotina</taxon>
        <taxon>Sordariomycetes</taxon>
        <taxon>Hypocreomycetidae</taxon>
        <taxon>Hypocreales</taxon>
        <taxon>Hypocreaceae</taxon>
        <taxon>Trichoderma</taxon>
    </lineage>
</organism>
<feature type="domain" description="Sodium/calcium exchanger membrane region" evidence="9">
    <location>
        <begin position="327"/>
        <end position="460"/>
    </location>
</feature>
<feature type="domain" description="Sodium/calcium exchanger membrane region" evidence="9">
    <location>
        <begin position="141"/>
        <end position="290"/>
    </location>
</feature>
<evidence type="ECO:0000256" key="2">
    <source>
        <dbReference type="ARBA" id="ARBA00008170"/>
    </source>
</evidence>
<dbReference type="InterPro" id="IPR004713">
    <property type="entry name" value="CaH_exchang"/>
</dbReference>
<dbReference type="Gene3D" id="1.20.1420.30">
    <property type="entry name" value="NCX, central ion-binding region"/>
    <property type="match status" value="1"/>
</dbReference>
<dbReference type="Pfam" id="PF01699">
    <property type="entry name" value="Na_Ca_ex"/>
    <property type="match status" value="2"/>
</dbReference>
<evidence type="ECO:0000256" key="7">
    <source>
        <dbReference type="ARBA" id="ARBA00023136"/>
    </source>
</evidence>
<dbReference type="GO" id="GO:0012505">
    <property type="term" value="C:endomembrane system"/>
    <property type="evidence" value="ECO:0007669"/>
    <property type="project" value="UniProtKB-SubCell"/>
</dbReference>
<feature type="transmembrane region" description="Helical" evidence="8">
    <location>
        <begin position="140"/>
        <end position="157"/>
    </location>
</feature>
<dbReference type="InterPro" id="IPR044880">
    <property type="entry name" value="NCX_ion-bd_dom_sf"/>
</dbReference>
<feature type="transmembrane region" description="Helical" evidence="8">
    <location>
        <begin position="199"/>
        <end position="223"/>
    </location>
</feature>
<dbReference type="GO" id="GO:0000329">
    <property type="term" value="C:fungal-type vacuole membrane"/>
    <property type="evidence" value="ECO:0007669"/>
    <property type="project" value="TreeGrafter"/>
</dbReference>
<keyword evidence="7 8" id="KW-0472">Membrane</keyword>
<evidence type="ECO:0000256" key="3">
    <source>
        <dbReference type="ARBA" id="ARBA00022448"/>
    </source>
</evidence>
<dbReference type="GO" id="GO:0015369">
    <property type="term" value="F:calcium:proton antiporter activity"/>
    <property type="evidence" value="ECO:0007669"/>
    <property type="project" value="UniProtKB-ARBA"/>
</dbReference>
<keyword evidence="6" id="KW-0406">Ion transport</keyword>
<dbReference type="Proteomes" id="UP000826661">
    <property type="component" value="Chromosome VI"/>
</dbReference>
<evidence type="ECO:0000256" key="5">
    <source>
        <dbReference type="ARBA" id="ARBA00022989"/>
    </source>
</evidence>
<feature type="transmembrane region" description="Helical" evidence="8">
    <location>
        <begin position="230"/>
        <end position="252"/>
    </location>
</feature>
<keyword evidence="11" id="KW-1185">Reference proteome</keyword>
<feature type="transmembrane region" description="Helical" evidence="8">
    <location>
        <begin position="169"/>
        <end position="193"/>
    </location>
</feature>
<feature type="transmembrane region" description="Helical" evidence="8">
    <location>
        <begin position="111"/>
        <end position="134"/>
    </location>
</feature>
<accession>A0A8G0LLF4</accession>
<comment type="similarity">
    <text evidence="2">Belongs to the Ca(2+):cation antiporter (CaCA) (TC 2.A.19) family.</text>
</comment>
<dbReference type="AlphaFoldDB" id="A0A8G0LLF4"/>
<evidence type="ECO:0000256" key="4">
    <source>
        <dbReference type="ARBA" id="ARBA00022692"/>
    </source>
</evidence>
<comment type="subcellular location">
    <subcellularLocation>
        <location evidence="1">Endomembrane system</location>
        <topology evidence="1">Multi-pass membrane protein</topology>
    </subcellularLocation>
</comment>
<keyword evidence="3" id="KW-0813">Transport</keyword>
<evidence type="ECO:0000256" key="8">
    <source>
        <dbReference type="SAM" id="Phobius"/>
    </source>
</evidence>
<feature type="transmembrane region" description="Helical" evidence="8">
    <location>
        <begin position="456"/>
        <end position="475"/>
    </location>
</feature>
<keyword evidence="4 8" id="KW-0812">Transmembrane</keyword>
<feature type="transmembrane region" description="Helical" evidence="8">
    <location>
        <begin position="422"/>
        <end position="444"/>
    </location>
</feature>
<dbReference type="GO" id="GO:0006874">
    <property type="term" value="P:intracellular calcium ion homeostasis"/>
    <property type="evidence" value="ECO:0007669"/>
    <property type="project" value="TreeGrafter"/>
</dbReference>
<reference evidence="10 11" key="1">
    <citation type="journal article" date="2021" name="BMC Genomics">
        <title>Telomere-to-telomere genome assembly of asparaginase-producing Trichoderma simmonsii.</title>
        <authorList>
            <person name="Chung D."/>
            <person name="Kwon Y.M."/>
            <person name="Yang Y."/>
        </authorList>
    </citation>
    <scope>NUCLEOTIDE SEQUENCE [LARGE SCALE GENOMIC DNA]</scope>
    <source>
        <strain evidence="10 11">GH-Sj1</strain>
    </source>
</reference>
<proteinExistence type="inferred from homology"/>
<evidence type="ECO:0000256" key="1">
    <source>
        <dbReference type="ARBA" id="ARBA00004127"/>
    </source>
</evidence>
<dbReference type="InterPro" id="IPR004837">
    <property type="entry name" value="NaCa_Exmemb"/>
</dbReference>
<name>A0A8G0LLF4_9HYPO</name>
<dbReference type="PANTHER" id="PTHR31503">
    <property type="entry name" value="VACUOLAR CALCIUM ION TRANSPORTER"/>
    <property type="match status" value="1"/>
</dbReference>
<keyword evidence="5 8" id="KW-1133">Transmembrane helix</keyword>
<sequence length="482" mass="53026">MAKVIARGNHRKLNSPRLTPLTQWRSFISTGKSQVLCLDPTIQFDLQKHHELTQRDIFYRPSKHMEDSSPNLRSSAATLPAPVCSEDVNEQSPLLRGSDTCRRDFRIVLKLLTPGSYSNLLLVFIPLGITYGVQNRSPELIFWFNFLAIIPLSKLNLRKIRQLSSMLGPMGGGFLHAILDNAPLLIVGVAAIQHGAAHIAQSCILGSVLANLLLVVGWCFLVGSIHNRELIFNAAFATTASSLMIVASTSLVVPSAISEMHCRADPDCEDNLVRMSHSVSLALLFLFVIYQHYRWRSHRQLFLESTPPVLTDSSDISRVVFGIVEGILLISVLGLASMSSYFLMRTLSSVTDSHFISSRAVSFVFLPLATDGPGRIEAIVAAYNNHMTTALEFAIGRSMNVALFITPALVLFSWAAQSSPPMTLHFPTLETISIFLGTLLVAELCRDGKSDYLEGAMCLVTSVFVGPLFSTFLTMPPHIRPS</sequence>
<gene>
    <name evidence="10" type="ORF">H0G86_011359</name>
</gene>
<evidence type="ECO:0000313" key="11">
    <source>
        <dbReference type="Proteomes" id="UP000826661"/>
    </source>
</evidence>
<feature type="transmembrane region" description="Helical" evidence="8">
    <location>
        <begin position="272"/>
        <end position="290"/>
    </location>
</feature>
<feature type="transmembrane region" description="Helical" evidence="8">
    <location>
        <begin position="395"/>
        <end position="416"/>
    </location>
</feature>
<protein>
    <recommendedName>
        <fullName evidence="9">Sodium/calcium exchanger membrane region domain-containing protein</fullName>
    </recommendedName>
</protein>
<evidence type="ECO:0000313" key="10">
    <source>
        <dbReference type="EMBL" id="QYT04454.1"/>
    </source>
</evidence>
<dbReference type="EMBL" id="CP075869">
    <property type="protein sequence ID" value="QYT04454.1"/>
    <property type="molecule type" value="Genomic_DNA"/>
</dbReference>
<dbReference type="PANTHER" id="PTHR31503:SF22">
    <property type="entry name" value="VACUOLAR CALCIUM ION TRANSPORTER"/>
    <property type="match status" value="1"/>
</dbReference>
<evidence type="ECO:0000256" key="6">
    <source>
        <dbReference type="ARBA" id="ARBA00023065"/>
    </source>
</evidence>